<evidence type="ECO:0000256" key="6">
    <source>
        <dbReference type="SAM" id="Phobius"/>
    </source>
</evidence>
<dbReference type="InterPro" id="IPR010982">
    <property type="entry name" value="Lambda_DNA-bd_dom_sf"/>
</dbReference>
<dbReference type="InterPro" id="IPR027094">
    <property type="entry name" value="Mitofusin_fam"/>
</dbReference>
<keyword evidence="3" id="KW-0378">Hydrolase</keyword>
<dbReference type="GO" id="GO:0003677">
    <property type="term" value="F:DNA binding"/>
    <property type="evidence" value="ECO:0007669"/>
    <property type="project" value="InterPro"/>
</dbReference>
<keyword evidence="2" id="KW-0547">Nucleotide-binding</keyword>
<dbReference type="EMBL" id="FNFI01000004">
    <property type="protein sequence ID" value="SDK01043.1"/>
    <property type="molecule type" value="Genomic_DNA"/>
</dbReference>
<keyword evidence="6" id="KW-1133">Transmembrane helix</keyword>
<dbReference type="SUPFAM" id="SSF47413">
    <property type="entry name" value="lambda repressor-like DNA-binding domains"/>
    <property type="match status" value="1"/>
</dbReference>
<dbReference type="GO" id="GO:0003924">
    <property type="term" value="F:GTPase activity"/>
    <property type="evidence" value="ECO:0007669"/>
    <property type="project" value="InterPro"/>
</dbReference>
<dbReference type="Gene3D" id="3.40.50.300">
    <property type="entry name" value="P-loop containing nucleotide triphosphate hydrolases"/>
    <property type="match status" value="1"/>
</dbReference>
<evidence type="ECO:0000313" key="9">
    <source>
        <dbReference type="Proteomes" id="UP000242700"/>
    </source>
</evidence>
<feature type="domain" description="HTH cro/C1-type" evidence="7">
    <location>
        <begin position="5"/>
        <end position="60"/>
    </location>
</feature>
<feature type="transmembrane region" description="Helical" evidence="6">
    <location>
        <begin position="579"/>
        <end position="603"/>
    </location>
</feature>
<accession>A0A1G8YEE6</accession>
<proteinExistence type="predicted"/>
<dbReference type="Proteomes" id="UP000242700">
    <property type="component" value="Unassembled WGS sequence"/>
</dbReference>
<dbReference type="SUPFAM" id="SSF52540">
    <property type="entry name" value="P-loop containing nucleoside triphosphate hydrolases"/>
    <property type="match status" value="1"/>
</dbReference>
<evidence type="ECO:0000313" key="8">
    <source>
        <dbReference type="EMBL" id="SDK01043.1"/>
    </source>
</evidence>
<dbReference type="Pfam" id="PF00350">
    <property type="entry name" value="Dynamin_N"/>
    <property type="match status" value="1"/>
</dbReference>
<keyword evidence="6" id="KW-0812">Transmembrane</keyword>
<dbReference type="OrthoDB" id="9816479at2"/>
<sequence length="756" mass="86902">MEINIKEFRENGLKMSQEEFAEQLNITQNTVSRWEKDSSSLTISRLDQIAKTFGYEVYDLIQLYSVREIHHQPWESENKLWEKVTEELEIIEDEINKAKEMKNINKDSYLYKNFVTQKIELLENLKNSGKKPSVTFTGASDAGKSTMINTILGDKTLPAQWTPTTSTGTKLVHIEDKPKFMKDNSTAVFATDNESKLVQTHLLNDKEYFETHLVEMGGRNLISNFGTHEGEDFKNIRSNRIKNYTIVSYLDAPVLRQCEIWDIPGTEASSDEDLSDDYTANVAKQDADVIIYLSPSNQFMHNFDMQYLKESIDSLPRYDAKSDEILPLENLFIIASQAHIVTNNKEDNNIKRLMEKRLEEFELTLPDGYWDKISRSVSGNIRANYSLNDLKKRAFSFERDREKLQKDFKEAFILLLDKLSKYRLNEIKYNQEQFYKEFNKEIAMQSENLKGYIKHTETALKEYKNFLQEKPKLKQKNNEMVKSIKNNANYYKDDSRKKLNKLLDEMVTVDNIQHLIGVKDFGKKKTQKEQFVTWFQNELNSKIEDIIENNAKLFSKEINDKLEVIMKESLNLNINTFNFAASFIGGLSSIATVGAFSIYFSTLGNLGGYILLSKVVSVLTAAGISLGGTATVATVISTIGGPMTLAIGIAIIVGSVIAKLAGGNWKRTFAKQIYKGFNKKYKAKSTDDAEYKGLTYKEILAYNIDKYWEDTHDAINIEMFNEKLDKREQELKEQAHQNPEELKGSLESIQKLKFVV</sequence>
<evidence type="ECO:0000259" key="7">
    <source>
        <dbReference type="PROSITE" id="PS50943"/>
    </source>
</evidence>
<evidence type="ECO:0000256" key="4">
    <source>
        <dbReference type="ARBA" id="ARBA00023134"/>
    </source>
</evidence>
<dbReference type="GO" id="GO:0016020">
    <property type="term" value="C:membrane"/>
    <property type="evidence" value="ECO:0007669"/>
    <property type="project" value="UniProtKB-SubCell"/>
</dbReference>
<name>A0A1G8YEE6_9STAP</name>
<feature type="transmembrane region" description="Helical" evidence="6">
    <location>
        <begin position="615"/>
        <end position="637"/>
    </location>
</feature>
<dbReference type="PANTHER" id="PTHR10465">
    <property type="entry name" value="TRANSMEMBRANE GTPASE FZO1"/>
    <property type="match status" value="1"/>
</dbReference>
<dbReference type="InterPro" id="IPR027417">
    <property type="entry name" value="P-loop_NTPase"/>
</dbReference>
<evidence type="ECO:0000256" key="1">
    <source>
        <dbReference type="ARBA" id="ARBA00004370"/>
    </source>
</evidence>
<dbReference type="GO" id="GO:0005525">
    <property type="term" value="F:GTP binding"/>
    <property type="evidence" value="ECO:0007669"/>
    <property type="project" value="UniProtKB-KW"/>
</dbReference>
<dbReference type="Pfam" id="PF01381">
    <property type="entry name" value="HTH_3"/>
    <property type="match status" value="1"/>
</dbReference>
<dbReference type="Gene3D" id="1.10.260.40">
    <property type="entry name" value="lambda repressor-like DNA-binding domains"/>
    <property type="match status" value="1"/>
</dbReference>
<dbReference type="CDD" id="cd00093">
    <property type="entry name" value="HTH_XRE"/>
    <property type="match status" value="1"/>
</dbReference>
<dbReference type="InterPro" id="IPR001387">
    <property type="entry name" value="Cro/C1-type_HTH"/>
</dbReference>
<dbReference type="PROSITE" id="PS50943">
    <property type="entry name" value="HTH_CROC1"/>
    <property type="match status" value="1"/>
</dbReference>
<keyword evidence="5 6" id="KW-0472">Membrane</keyword>
<dbReference type="PANTHER" id="PTHR10465:SF0">
    <property type="entry name" value="SARCALUMENIN"/>
    <property type="match status" value="1"/>
</dbReference>
<dbReference type="InterPro" id="IPR045063">
    <property type="entry name" value="Dynamin_N"/>
</dbReference>
<evidence type="ECO:0000256" key="2">
    <source>
        <dbReference type="ARBA" id="ARBA00022741"/>
    </source>
</evidence>
<dbReference type="SMART" id="SM00530">
    <property type="entry name" value="HTH_XRE"/>
    <property type="match status" value="1"/>
</dbReference>
<dbReference type="RefSeq" id="WP_092596299.1">
    <property type="nucleotide sequence ID" value="NZ_FNFI01000004.1"/>
</dbReference>
<organism evidence="8 9">
    <name type="scientific">Jeotgalicoccus aerolatus</name>
    <dbReference type="NCBI Taxonomy" id="709510"/>
    <lineage>
        <taxon>Bacteria</taxon>
        <taxon>Bacillati</taxon>
        <taxon>Bacillota</taxon>
        <taxon>Bacilli</taxon>
        <taxon>Bacillales</taxon>
        <taxon>Staphylococcaceae</taxon>
        <taxon>Jeotgalicoccus</taxon>
    </lineage>
</organism>
<dbReference type="AlphaFoldDB" id="A0A1G8YEE6"/>
<keyword evidence="4" id="KW-0342">GTP-binding</keyword>
<gene>
    <name evidence="8" type="ORF">SAMN05216187_10480</name>
</gene>
<evidence type="ECO:0000256" key="3">
    <source>
        <dbReference type="ARBA" id="ARBA00022801"/>
    </source>
</evidence>
<comment type="subcellular location">
    <subcellularLocation>
        <location evidence="1">Membrane</location>
    </subcellularLocation>
</comment>
<reference evidence="9" key="1">
    <citation type="submission" date="2016-10" db="EMBL/GenBank/DDBJ databases">
        <authorList>
            <person name="Varghese N."/>
            <person name="Submissions S."/>
        </authorList>
    </citation>
    <scope>NUCLEOTIDE SEQUENCE [LARGE SCALE GENOMIC DNA]</scope>
    <source>
        <strain evidence="9">CGMCC 1.8911</strain>
    </source>
</reference>
<feature type="transmembrane region" description="Helical" evidence="6">
    <location>
        <begin position="643"/>
        <end position="662"/>
    </location>
</feature>
<protein>
    <submittedName>
        <fullName evidence="8">Helix-turn-helix</fullName>
    </submittedName>
</protein>
<evidence type="ECO:0000256" key="5">
    <source>
        <dbReference type="ARBA" id="ARBA00023136"/>
    </source>
</evidence>